<evidence type="ECO:0000256" key="2">
    <source>
        <dbReference type="SAM" id="MobiDB-lite"/>
    </source>
</evidence>
<evidence type="ECO:0000259" key="3">
    <source>
        <dbReference type="Pfam" id="PF25372"/>
    </source>
</evidence>
<accession>A0AAV4T0L8</accession>
<name>A0AAV4T0L8_CAEEX</name>
<dbReference type="Pfam" id="PF25372">
    <property type="entry name" value="DUF7885"/>
    <property type="match status" value="1"/>
</dbReference>
<dbReference type="EMBL" id="BPLR01010482">
    <property type="protein sequence ID" value="GIY39574.1"/>
    <property type="molecule type" value="Genomic_DNA"/>
</dbReference>
<evidence type="ECO:0000313" key="4">
    <source>
        <dbReference type="EMBL" id="GIY39574.1"/>
    </source>
</evidence>
<dbReference type="InterPro" id="IPR032675">
    <property type="entry name" value="LRR_dom_sf"/>
</dbReference>
<dbReference type="InterPro" id="IPR006553">
    <property type="entry name" value="Leu-rich_rpt_Cys-con_subtyp"/>
</dbReference>
<evidence type="ECO:0000313" key="5">
    <source>
        <dbReference type="Proteomes" id="UP001054945"/>
    </source>
</evidence>
<dbReference type="PANTHER" id="PTHR13382">
    <property type="entry name" value="MITOCHONDRIAL ATP SYNTHASE COUPLING FACTOR B"/>
    <property type="match status" value="1"/>
</dbReference>
<feature type="compositionally biased region" description="Acidic residues" evidence="2">
    <location>
        <begin position="178"/>
        <end position="196"/>
    </location>
</feature>
<dbReference type="PANTHER" id="PTHR13382:SF69">
    <property type="entry name" value="FI18408P1"/>
    <property type="match status" value="1"/>
</dbReference>
<dbReference type="AlphaFoldDB" id="A0AAV4T0L8"/>
<keyword evidence="1" id="KW-0833">Ubl conjugation pathway</keyword>
<protein>
    <submittedName>
        <fullName evidence="4">RNA-binding protein EEED8.10</fullName>
    </submittedName>
</protein>
<dbReference type="Proteomes" id="UP001054945">
    <property type="component" value="Unassembled WGS sequence"/>
</dbReference>
<reference evidence="4 5" key="1">
    <citation type="submission" date="2021-06" db="EMBL/GenBank/DDBJ databases">
        <title>Caerostris extrusa draft genome.</title>
        <authorList>
            <person name="Kono N."/>
            <person name="Arakawa K."/>
        </authorList>
    </citation>
    <scope>NUCLEOTIDE SEQUENCE [LARGE SCALE GENOMIC DNA]</scope>
</reference>
<keyword evidence="5" id="KW-1185">Reference proteome</keyword>
<dbReference type="SUPFAM" id="SSF52047">
    <property type="entry name" value="RNI-like"/>
    <property type="match status" value="1"/>
</dbReference>
<organism evidence="4 5">
    <name type="scientific">Caerostris extrusa</name>
    <name type="common">Bark spider</name>
    <name type="synonym">Caerostris bankana</name>
    <dbReference type="NCBI Taxonomy" id="172846"/>
    <lineage>
        <taxon>Eukaryota</taxon>
        <taxon>Metazoa</taxon>
        <taxon>Ecdysozoa</taxon>
        <taxon>Arthropoda</taxon>
        <taxon>Chelicerata</taxon>
        <taxon>Arachnida</taxon>
        <taxon>Araneae</taxon>
        <taxon>Araneomorphae</taxon>
        <taxon>Entelegynae</taxon>
        <taxon>Araneoidea</taxon>
        <taxon>Araneidae</taxon>
        <taxon>Caerostris</taxon>
    </lineage>
</organism>
<feature type="non-terminal residue" evidence="4">
    <location>
        <position position="1"/>
    </location>
</feature>
<evidence type="ECO:0000256" key="1">
    <source>
        <dbReference type="ARBA" id="ARBA00022786"/>
    </source>
</evidence>
<sequence length="223" mass="24420">ENLSLTQNHHVDDDVIYAVSRGCKKLRYLDLSGCNEISDYSLTSLSACYSLRTLHISYLDRITDEGLSSIARQGSLETMLLRGCPNIGDQGLLTLVLLSPHLKHLDVSGCQHVTNVTVTACLDSVQARSSGKKLLLIAGGTSVELEALELDSNLLEVSRHNFCINSLRPDRLDYLGGEYDDEDEDENHFFENEDSTASDQQAPGLSASGDGNGEWAEIFESPL</sequence>
<dbReference type="InterPro" id="IPR057207">
    <property type="entry name" value="FBXL15_LRR"/>
</dbReference>
<feature type="region of interest" description="Disordered" evidence="2">
    <location>
        <begin position="176"/>
        <end position="213"/>
    </location>
</feature>
<dbReference type="SMART" id="SM00367">
    <property type="entry name" value="LRR_CC"/>
    <property type="match status" value="4"/>
</dbReference>
<proteinExistence type="predicted"/>
<gene>
    <name evidence="4" type="primary">EEED8.10_1</name>
    <name evidence="4" type="ORF">CEXT_249931</name>
</gene>
<dbReference type="InterPro" id="IPR050648">
    <property type="entry name" value="F-box_LRR-repeat"/>
</dbReference>
<comment type="caution">
    <text evidence="4">The sequence shown here is derived from an EMBL/GenBank/DDBJ whole genome shotgun (WGS) entry which is preliminary data.</text>
</comment>
<dbReference type="GO" id="GO:0005737">
    <property type="term" value="C:cytoplasm"/>
    <property type="evidence" value="ECO:0007669"/>
    <property type="project" value="TreeGrafter"/>
</dbReference>
<dbReference type="Gene3D" id="3.80.10.10">
    <property type="entry name" value="Ribonuclease Inhibitor"/>
    <property type="match status" value="1"/>
</dbReference>
<feature type="domain" description="F-box/LRR-repeat protein 15-like leucin rich repeat" evidence="3">
    <location>
        <begin position="22"/>
        <end position="122"/>
    </location>
</feature>